<evidence type="ECO:0000313" key="3">
    <source>
        <dbReference type="Proteomes" id="UP000095284"/>
    </source>
</evidence>
<reference evidence="5" key="1">
    <citation type="submission" date="2016-11" db="UniProtKB">
        <authorList>
            <consortium name="WormBaseParasite"/>
        </authorList>
    </citation>
    <scope>IDENTIFICATION</scope>
</reference>
<dbReference type="Proteomes" id="UP000582659">
    <property type="component" value="Unassembled WGS sequence"/>
</dbReference>
<dbReference type="WBParaSite" id="BXY_0815500.1">
    <property type="protein sequence ID" value="BXY_0815500.1"/>
    <property type="gene ID" value="BXY_0815500"/>
</dbReference>
<evidence type="ECO:0000313" key="5">
    <source>
        <dbReference type="WBParaSite" id="BXY_0815500.1"/>
    </source>
</evidence>
<reference evidence="2" key="2">
    <citation type="submission" date="2020-09" db="EMBL/GenBank/DDBJ databases">
        <authorList>
            <person name="Kikuchi T."/>
        </authorList>
    </citation>
    <scope>NUCLEOTIDE SEQUENCE</scope>
    <source>
        <strain evidence="2">Ka4C1</strain>
    </source>
</reference>
<keyword evidence="4" id="KW-1185">Reference proteome</keyword>
<name>A0A1I7S570_BURXY</name>
<gene>
    <name evidence="2" type="ORF">BXYJ_LOCUS9968</name>
</gene>
<keyword evidence="1" id="KW-1133">Transmembrane helix</keyword>
<feature type="transmembrane region" description="Helical" evidence="1">
    <location>
        <begin position="25"/>
        <end position="43"/>
    </location>
</feature>
<dbReference type="SUPFAM" id="SSF53335">
    <property type="entry name" value="S-adenosyl-L-methionine-dependent methyltransferases"/>
    <property type="match status" value="1"/>
</dbReference>
<keyword evidence="1" id="KW-0812">Transmembrane</keyword>
<sequence length="346" mass="40675">MYKTVKDKKVPRWQTDLFWEEKGKIILAIVLLIFFGTICYLHYELHNRADWYTAKPEDRPFSDVMLTPKGNVELKEILCRRHQDHCYYITDLHLPHDKILRRLQQEPQQHTILGAGYVTSTGRLEQDILWAQYTRLALQGPFMFNVTGKNALQIGLGSGTSGAFLEHLGYKITSIELEPMIIHIAQKWFGVPGNSDHTVIEGDGFDYVVNRSTDEEKFDFAFIDTSYFDDLHLFISPVDIFTTSDFVKELRKHMNKECAVVLNTYSRHNELDKMLEAERHRHAMLMKYRKYFQTCFFIETSDNSLIFCSCKQTQKMTQIKYDYFLSHLPPHMYSKLVVDGNVREEW</sequence>
<dbReference type="OrthoDB" id="5791544at2759"/>
<dbReference type="Proteomes" id="UP000659654">
    <property type="component" value="Unassembled WGS sequence"/>
</dbReference>
<keyword evidence="1" id="KW-0472">Membrane</keyword>
<evidence type="ECO:0000313" key="4">
    <source>
        <dbReference type="Proteomes" id="UP000659654"/>
    </source>
</evidence>
<accession>A0A1I7S570</accession>
<dbReference type="EMBL" id="CAJFCV020000004">
    <property type="protein sequence ID" value="CAG9117766.1"/>
    <property type="molecule type" value="Genomic_DNA"/>
</dbReference>
<protein>
    <submittedName>
        <fullName evidence="2">(pine wood nematode) hypothetical protein</fullName>
    </submittedName>
</protein>
<dbReference type="InterPro" id="IPR029063">
    <property type="entry name" value="SAM-dependent_MTases_sf"/>
</dbReference>
<dbReference type="AlphaFoldDB" id="A0A1I7S570"/>
<organism evidence="3 5">
    <name type="scientific">Bursaphelenchus xylophilus</name>
    <name type="common">Pinewood nematode worm</name>
    <name type="synonym">Aphelenchoides xylophilus</name>
    <dbReference type="NCBI Taxonomy" id="6326"/>
    <lineage>
        <taxon>Eukaryota</taxon>
        <taxon>Metazoa</taxon>
        <taxon>Ecdysozoa</taxon>
        <taxon>Nematoda</taxon>
        <taxon>Chromadorea</taxon>
        <taxon>Rhabditida</taxon>
        <taxon>Tylenchina</taxon>
        <taxon>Tylenchomorpha</taxon>
        <taxon>Aphelenchoidea</taxon>
        <taxon>Aphelenchoididae</taxon>
        <taxon>Bursaphelenchus</taxon>
    </lineage>
</organism>
<proteinExistence type="predicted"/>
<dbReference type="Gene3D" id="3.40.50.150">
    <property type="entry name" value="Vaccinia Virus protein VP39"/>
    <property type="match status" value="1"/>
</dbReference>
<dbReference type="SMR" id="A0A1I7S570"/>
<dbReference type="EMBL" id="CAJFDI010000004">
    <property type="protein sequence ID" value="CAD5227475.1"/>
    <property type="molecule type" value="Genomic_DNA"/>
</dbReference>
<dbReference type="Proteomes" id="UP000095284">
    <property type="component" value="Unplaced"/>
</dbReference>
<evidence type="ECO:0000313" key="2">
    <source>
        <dbReference type="EMBL" id="CAD5227475.1"/>
    </source>
</evidence>
<evidence type="ECO:0000256" key="1">
    <source>
        <dbReference type="SAM" id="Phobius"/>
    </source>
</evidence>
<dbReference type="eggNOG" id="KOG2352">
    <property type="taxonomic scope" value="Eukaryota"/>
</dbReference>